<feature type="compositionally biased region" description="Basic and acidic residues" evidence="1">
    <location>
        <begin position="179"/>
        <end position="204"/>
    </location>
</feature>
<keyword evidence="2" id="KW-1133">Transmembrane helix</keyword>
<feature type="compositionally biased region" description="Basic and acidic residues" evidence="1">
    <location>
        <begin position="210"/>
        <end position="223"/>
    </location>
</feature>
<protein>
    <submittedName>
        <fullName evidence="3">Uncharacterized protein</fullName>
    </submittedName>
</protein>
<dbReference type="EMBL" id="JAUTXT010000005">
    <property type="protein sequence ID" value="KAK3678042.1"/>
    <property type="molecule type" value="Genomic_DNA"/>
</dbReference>
<accession>A0AAE0WUG4</accession>
<evidence type="ECO:0000313" key="3">
    <source>
        <dbReference type="EMBL" id="KAK3678042.1"/>
    </source>
</evidence>
<sequence>MPCPTNDETTTFACGLNASACESNSFEMSGGSGIQLRTDQVATILSSVLAASPSATSAIGQPTVTATSSATVATAGLHTSEELAGVACGVGLPLLFALIALLILYRREKQKHAPPKLMYKLPDDHKVDEFTFRPPTATAASRKSAYTTTTADFGPPSDRGSFRTVGSSQNTSRVPGFAERYESMQKVGHTHEKEAQEKQRHELDSSAIRDMIRHELGEGRVSR</sequence>
<evidence type="ECO:0000313" key="4">
    <source>
        <dbReference type="Proteomes" id="UP001274830"/>
    </source>
</evidence>
<evidence type="ECO:0000256" key="1">
    <source>
        <dbReference type="SAM" id="MobiDB-lite"/>
    </source>
</evidence>
<evidence type="ECO:0000256" key="2">
    <source>
        <dbReference type="SAM" id="Phobius"/>
    </source>
</evidence>
<keyword evidence="4" id="KW-1185">Reference proteome</keyword>
<feature type="compositionally biased region" description="Polar residues" evidence="1">
    <location>
        <begin position="138"/>
        <end position="151"/>
    </location>
</feature>
<feature type="compositionally biased region" description="Polar residues" evidence="1">
    <location>
        <begin position="164"/>
        <end position="173"/>
    </location>
</feature>
<gene>
    <name evidence="3" type="ORF">LTR78_002137</name>
</gene>
<feature type="transmembrane region" description="Helical" evidence="2">
    <location>
        <begin position="83"/>
        <end position="105"/>
    </location>
</feature>
<name>A0AAE0WUG4_9PEZI</name>
<keyword evidence="2" id="KW-0812">Transmembrane</keyword>
<proteinExistence type="predicted"/>
<dbReference type="Proteomes" id="UP001274830">
    <property type="component" value="Unassembled WGS sequence"/>
</dbReference>
<keyword evidence="2" id="KW-0472">Membrane</keyword>
<dbReference type="AlphaFoldDB" id="A0AAE0WUG4"/>
<feature type="region of interest" description="Disordered" evidence="1">
    <location>
        <begin position="138"/>
        <end position="223"/>
    </location>
</feature>
<reference evidence="3" key="1">
    <citation type="submission" date="2023-07" db="EMBL/GenBank/DDBJ databases">
        <title>Black Yeasts Isolated from many extreme environments.</title>
        <authorList>
            <person name="Coleine C."/>
            <person name="Stajich J.E."/>
            <person name="Selbmann L."/>
        </authorList>
    </citation>
    <scope>NUCLEOTIDE SEQUENCE</scope>
    <source>
        <strain evidence="3">CCFEE 5485</strain>
    </source>
</reference>
<organism evidence="3 4">
    <name type="scientific">Recurvomyces mirabilis</name>
    <dbReference type="NCBI Taxonomy" id="574656"/>
    <lineage>
        <taxon>Eukaryota</taxon>
        <taxon>Fungi</taxon>
        <taxon>Dikarya</taxon>
        <taxon>Ascomycota</taxon>
        <taxon>Pezizomycotina</taxon>
        <taxon>Dothideomycetes</taxon>
        <taxon>Dothideomycetidae</taxon>
        <taxon>Mycosphaerellales</taxon>
        <taxon>Teratosphaeriaceae</taxon>
        <taxon>Recurvomyces</taxon>
    </lineage>
</organism>
<comment type="caution">
    <text evidence="3">The sequence shown here is derived from an EMBL/GenBank/DDBJ whole genome shotgun (WGS) entry which is preliminary data.</text>
</comment>